<feature type="signal peptide" evidence="6">
    <location>
        <begin position="1"/>
        <end position="22"/>
    </location>
</feature>
<evidence type="ECO:0000256" key="4">
    <source>
        <dbReference type="ARBA" id="ARBA00022729"/>
    </source>
</evidence>
<feature type="chain" id="PRO_5046294784" evidence="6">
    <location>
        <begin position="23"/>
        <end position="461"/>
    </location>
</feature>
<comment type="subcellular location">
    <subcellularLocation>
        <location evidence="1">Secreted</location>
    </subcellularLocation>
</comment>
<dbReference type="RefSeq" id="XP_017778765.1">
    <property type="nucleotide sequence ID" value="XM_017923276.1"/>
</dbReference>
<accession>A0ABM1MW15</accession>
<dbReference type="InterPro" id="IPR017996">
    <property type="entry name" value="MRJP/yellow-related"/>
</dbReference>
<keyword evidence="4 6" id="KW-0732">Signal</keyword>
<evidence type="ECO:0000256" key="1">
    <source>
        <dbReference type="ARBA" id="ARBA00004613"/>
    </source>
</evidence>
<dbReference type="InterPro" id="IPR011042">
    <property type="entry name" value="6-blade_b-propeller_TolB-like"/>
</dbReference>
<keyword evidence="3" id="KW-0964">Secreted</keyword>
<protein>
    <submittedName>
        <fullName evidence="8">Protein yellow-like isoform X1</fullName>
    </submittedName>
</protein>
<evidence type="ECO:0000313" key="7">
    <source>
        <dbReference type="Proteomes" id="UP000695000"/>
    </source>
</evidence>
<dbReference type="SUPFAM" id="SSF101898">
    <property type="entry name" value="NHL repeat"/>
    <property type="match status" value="1"/>
</dbReference>
<gene>
    <name evidence="8" type="primary">LOC108564279</name>
</gene>
<organism evidence="7 8">
    <name type="scientific">Nicrophorus vespilloides</name>
    <name type="common">Boreal carrion beetle</name>
    <dbReference type="NCBI Taxonomy" id="110193"/>
    <lineage>
        <taxon>Eukaryota</taxon>
        <taxon>Metazoa</taxon>
        <taxon>Ecdysozoa</taxon>
        <taxon>Arthropoda</taxon>
        <taxon>Hexapoda</taxon>
        <taxon>Insecta</taxon>
        <taxon>Pterygota</taxon>
        <taxon>Neoptera</taxon>
        <taxon>Endopterygota</taxon>
        <taxon>Coleoptera</taxon>
        <taxon>Polyphaga</taxon>
        <taxon>Staphyliniformia</taxon>
        <taxon>Silphidae</taxon>
        <taxon>Nicrophorinae</taxon>
        <taxon>Nicrophorus</taxon>
    </lineage>
</organism>
<name>A0ABM1MW15_NICVS</name>
<dbReference type="PANTHER" id="PTHR10009:SF7">
    <property type="entry name" value="GH10609P-RELATED"/>
    <property type="match status" value="1"/>
</dbReference>
<dbReference type="PRINTS" id="PR01366">
    <property type="entry name" value="ROYALJELLY"/>
</dbReference>
<dbReference type="Pfam" id="PF03022">
    <property type="entry name" value="MRJP"/>
    <property type="match status" value="1"/>
</dbReference>
<proteinExistence type="inferred from homology"/>
<evidence type="ECO:0000256" key="2">
    <source>
        <dbReference type="ARBA" id="ARBA00009127"/>
    </source>
</evidence>
<dbReference type="PANTHER" id="PTHR10009">
    <property type="entry name" value="PROTEIN YELLOW-RELATED"/>
    <property type="match status" value="1"/>
</dbReference>
<sequence length="461" mass="52083">MAIEKMKYLCLVLGICSNFAFAMPSNNNNNNRPGLLSPVFEWKQMEFEYESEAAKQRDIASGFYVPHVPAPIDVDVSYSGSGSKVFVTIPRFQVGSPVTLGSVNSKNQVVPYPSWSWHRNPESCLPDRLISVYRIKIDECGRMWVLDTGRYGDHQTCEPQIIAFDTNTNAVLHRFTIPKNLLESRSVLVTPIIDNRDKQCRDTFVYVADCQTYSIIVYDVKHEKAWKATDKTMYPYPNFGTYRIQGDSFDLMDGVLGMDLERYHPDKDRKLFYHAMSSPTENWVYTSHLRNETRFKHSPESSPEIFNTLLTNRPSQSAAEAIDKDGIMFFGLMTETSINCWNTANVEYGRYIDTVIKDTVRLQFASGVKVVTNSRGQQELWTLTSRFQKLAAGTLNPNDVNFRVSAGKVSDLLDKTKCRTKMSGASTYGGGYTGSRPTFGVRSTLDEDAIIMPSGFEAIAN</sequence>
<evidence type="ECO:0000256" key="3">
    <source>
        <dbReference type="ARBA" id="ARBA00022525"/>
    </source>
</evidence>
<keyword evidence="5" id="KW-0325">Glycoprotein</keyword>
<dbReference type="Proteomes" id="UP000695000">
    <property type="component" value="Unplaced"/>
</dbReference>
<evidence type="ECO:0000256" key="5">
    <source>
        <dbReference type="ARBA" id="ARBA00023180"/>
    </source>
</evidence>
<evidence type="ECO:0000313" key="8">
    <source>
        <dbReference type="RefSeq" id="XP_017778765.1"/>
    </source>
</evidence>
<dbReference type="Gene3D" id="2.120.10.30">
    <property type="entry name" value="TolB, C-terminal domain"/>
    <property type="match status" value="1"/>
</dbReference>
<evidence type="ECO:0000256" key="6">
    <source>
        <dbReference type="SAM" id="SignalP"/>
    </source>
</evidence>
<dbReference type="GeneID" id="108564279"/>
<keyword evidence="7" id="KW-1185">Reference proteome</keyword>
<comment type="similarity">
    <text evidence="2">Belongs to the major royal jelly protein family.</text>
</comment>
<reference evidence="8" key="1">
    <citation type="submission" date="2025-08" db="UniProtKB">
        <authorList>
            <consortium name="RefSeq"/>
        </authorList>
    </citation>
    <scope>IDENTIFICATION</scope>
    <source>
        <tissue evidence="8">Whole Larva</tissue>
    </source>
</reference>